<name>A0A0C9MWK9_9FUNG</name>
<feature type="compositionally biased region" description="Basic and acidic residues" evidence="1">
    <location>
        <begin position="146"/>
        <end position="159"/>
    </location>
</feature>
<feature type="region of interest" description="Disordered" evidence="1">
    <location>
        <begin position="1"/>
        <end position="159"/>
    </location>
</feature>
<feature type="compositionally biased region" description="Polar residues" evidence="1">
    <location>
        <begin position="48"/>
        <end position="76"/>
    </location>
</feature>
<sequence length="159" mass="17354">MNPLQEQSAQTGIHPSTTNDLNQSSGMNPQSRNGGVWMKKPEAMAAGPTTTTGLDGLHQQQQQRDTSSAVSSTPSEYGSDDTSHRSPHANQSSSERPVADRDAFIQADQNQWQNKMSPAERAKQLAAEMDQNVDRRRTSTGSIGDKILKIGGKKEYKLD</sequence>
<proteinExistence type="predicted"/>
<feature type="compositionally biased region" description="Polar residues" evidence="1">
    <location>
        <begin position="107"/>
        <end position="116"/>
    </location>
</feature>
<dbReference type="EMBL" id="DF836472">
    <property type="protein sequence ID" value="GAN07932.1"/>
    <property type="molecule type" value="Genomic_DNA"/>
</dbReference>
<feature type="compositionally biased region" description="Polar residues" evidence="1">
    <location>
        <begin position="1"/>
        <end position="33"/>
    </location>
</feature>
<evidence type="ECO:0000313" key="3">
    <source>
        <dbReference type="Proteomes" id="UP000053815"/>
    </source>
</evidence>
<accession>A0A0C9MWK9</accession>
<dbReference type="OrthoDB" id="2263149at2759"/>
<gene>
    <name evidence="2" type="ORF">MAM1_0183d07437</name>
</gene>
<dbReference type="AlphaFoldDB" id="A0A0C9MWK9"/>
<keyword evidence="3" id="KW-1185">Reference proteome</keyword>
<evidence type="ECO:0000256" key="1">
    <source>
        <dbReference type="SAM" id="MobiDB-lite"/>
    </source>
</evidence>
<dbReference type="Proteomes" id="UP000053815">
    <property type="component" value="Unassembled WGS sequence"/>
</dbReference>
<reference evidence="2" key="1">
    <citation type="submission" date="2014-09" db="EMBL/GenBank/DDBJ databases">
        <title>Draft genome sequence of an oleaginous Mucoromycotina fungus Mucor ambiguus NBRC6742.</title>
        <authorList>
            <person name="Takeda I."/>
            <person name="Yamane N."/>
            <person name="Morita T."/>
            <person name="Tamano K."/>
            <person name="Machida M."/>
            <person name="Baker S."/>
            <person name="Koike H."/>
        </authorList>
    </citation>
    <scope>NUCLEOTIDE SEQUENCE</scope>
    <source>
        <strain evidence="2">NBRC 6742</strain>
    </source>
</reference>
<evidence type="ECO:0000313" key="2">
    <source>
        <dbReference type="EMBL" id="GAN07932.1"/>
    </source>
</evidence>
<protein>
    <submittedName>
        <fullName evidence="2">Uncharacterized protein</fullName>
    </submittedName>
</protein>
<organism evidence="2">
    <name type="scientific">Mucor ambiguus</name>
    <dbReference type="NCBI Taxonomy" id="91626"/>
    <lineage>
        <taxon>Eukaryota</taxon>
        <taxon>Fungi</taxon>
        <taxon>Fungi incertae sedis</taxon>
        <taxon>Mucoromycota</taxon>
        <taxon>Mucoromycotina</taxon>
        <taxon>Mucoromycetes</taxon>
        <taxon>Mucorales</taxon>
        <taxon>Mucorineae</taxon>
        <taxon>Mucoraceae</taxon>
        <taxon>Mucor</taxon>
    </lineage>
</organism>